<organism evidence="1">
    <name type="scientific">uncultured bacterium</name>
    <name type="common">gcode 4</name>
    <dbReference type="NCBI Taxonomy" id="1234023"/>
    <lineage>
        <taxon>Bacteria</taxon>
        <taxon>environmental samples</taxon>
    </lineage>
</organism>
<dbReference type="EMBL" id="AMFJ01000442">
    <property type="protein sequence ID" value="EKE27700.1"/>
    <property type="molecule type" value="Genomic_DNA"/>
</dbReference>
<comment type="caution">
    <text evidence="1">The sequence shown here is derived from an EMBL/GenBank/DDBJ whole genome shotgun (WGS) entry which is preliminary data.</text>
</comment>
<sequence length="200" mass="24050">MKKSFLLTWIILILVSFFDQLFAFGFDNPENYQDNYNRNTLKYRRPVYPPNPDPSIPYPYPYPDYCRSRFPYNMNCYNRWYDNFPISEFYKKVTSLWDWTIIKITTNNQDIVSTMQSTIYRSISNVFKNQPVSINITYLWNWAQAVIKVSPSDNWTYRAWNNRTNSYMTVDSSVLIRTIQHFANTAMPIINVDGTVNWWR</sequence>
<dbReference type="AlphaFoldDB" id="K2GWJ8"/>
<evidence type="ECO:0000313" key="1">
    <source>
        <dbReference type="EMBL" id="EKE27700.1"/>
    </source>
</evidence>
<accession>K2GWJ8</accession>
<gene>
    <name evidence="1" type="ORF">ACD_3C00168G0001</name>
</gene>
<proteinExistence type="predicted"/>
<reference evidence="1" key="1">
    <citation type="journal article" date="2012" name="Science">
        <title>Fermentation, hydrogen, and sulfur metabolism in multiple uncultivated bacterial phyla.</title>
        <authorList>
            <person name="Wrighton K.C."/>
            <person name="Thomas B.C."/>
            <person name="Sharon I."/>
            <person name="Miller C.S."/>
            <person name="Castelle C.J."/>
            <person name="VerBerkmoes N.C."/>
            <person name="Wilkins M.J."/>
            <person name="Hettich R.L."/>
            <person name="Lipton M.S."/>
            <person name="Williams K.H."/>
            <person name="Long P.E."/>
            <person name="Banfield J.F."/>
        </authorList>
    </citation>
    <scope>NUCLEOTIDE SEQUENCE [LARGE SCALE GENOMIC DNA]</scope>
</reference>
<name>K2GWJ8_9BACT</name>
<protein>
    <submittedName>
        <fullName evidence="1">Uncharacterized protein</fullName>
    </submittedName>
</protein>